<dbReference type="GO" id="GO:0004817">
    <property type="term" value="F:cysteine-tRNA ligase activity"/>
    <property type="evidence" value="ECO:0007669"/>
    <property type="project" value="UniProtKB-UniRule"/>
</dbReference>
<name>A0A1H6IHM5_MAGFU</name>
<keyword evidence="8 13" id="KW-0862">Zinc</keyword>
<reference evidence="16" key="1">
    <citation type="submission" date="2016-10" db="EMBL/GenBank/DDBJ databases">
        <authorList>
            <person name="Varghese N."/>
            <person name="Submissions S."/>
        </authorList>
    </citation>
    <scope>NUCLEOTIDE SEQUENCE [LARGE SCALE GENOMIC DNA]</scope>
    <source>
        <strain evidence="16">DSM 13234</strain>
    </source>
</reference>
<dbReference type="CDD" id="cd07963">
    <property type="entry name" value="Anticodon_Ia_Cys"/>
    <property type="match status" value="1"/>
</dbReference>
<evidence type="ECO:0000259" key="14">
    <source>
        <dbReference type="SMART" id="SM00840"/>
    </source>
</evidence>
<keyword evidence="6 13" id="KW-0479">Metal-binding</keyword>
<comment type="similarity">
    <text evidence="2 13">Belongs to the class-I aminoacyl-tRNA synthetase family.</text>
</comment>
<dbReference type="EMBL" id="FNWO01000011">
    <property type="protein sequence ID" value="SEH48339.1"/>
    <property type="molecule type" value="Genomic_DNA"/>
</dbReference>
<evidence type="ECO:0000256" key="2">
    <source>
        <dbReference type="ARBA" id="ARBA00005594"/>
    </source>
</evidence>
<dbReference type="Gene3D" id="1.20.120.1910">
    <property type="entry name" value="Cysteine-tRNA ligase, C-terminal anti-codon recognition domain"/>
    <property type="match status" value="1"/>
</dbReference>
<dbReference type="CDD" id="cd00672">
    <property type="entry name" value="CysRS_core"/>
    <property type="match status" value="1"/>
</dbReference>
<dbReference type="InterPro" id="IPR015803">
    <property type="entry name" value="Cys-tRNA-ligase"/>
</dbReference>
<keyword evidence="7 13" id="KW-0547">Nucleotide-binding</keyword>
<dbReference type="GO" id="GO:0006423">
    <property type="term" value="P:cysteinyl-tRNA aminoacylation"/>
    <property type="evidence" value="ECO:0007669"/>
    <property type="project" value="UniProtKB-UniRule"/>
</dbReference>
<organism evidence="15 16">
    <name type="scientific">Magnetospirillum fulvum</name>
    <name type="common">Rhodospirillum fulvum</name>
    <dbReference type="NCBI Taxonomy" id="1082"/>
    <lineage>
        <taxon>Bacteria</taxon>
        <taxon>Pseudomonadati</taxon>
        <taxon>Pseudomonadota</taxon>
        <taxon>Alphaproteobacteria</taxon>
        <taxon>Rhodospirillales</taxon>
        <taxon>Rhodospirillaceae</taxon>
        <taxon>Magnetospirillum</taxon>
    </lineage>
</organism>
<dbReference type="Pfam" id="PF01406">
    <property type="entry name" value="tRNA-synt_1e"/>
    <property type="match status" value="1"/>
</dbReference>
<dbReference type="PRINTS" id="PR00983">
    <property type="entry name" value="TRNASYNTHCYS"/>
</dbReference>
<dbReference type="RefSeq" id="WP_074769145.1">
    <property type="nucleotide sequence ID" value="NZ_FNWO01000011.1"/>
</dbReference>
<sequence length="460" mass="50395">MPLVLYNTLSRRKDPFEPLAPDHVGMYVCGPTVYDRAHIGNARPVIVFDVLYRLLKQTYPSVRYVRNITDVDDKINQRAKDSGEPIAAITARTTALFHEDIAALNCLPPDVEPRATAHIAQMVAMIARLIERGHAYEAEGHVLFSVGSMPSYGALSRRSQDEMIAGARVEVAPYKKDPGDFVLWKPSSDDLPGWDSPWGRGRPGWHIECSAMSLEHLGASFDIHGGGQDLVFPHHENEIAQSVCANGQPFARYWLHNGWLMVNGEKMSKSLGNFITVRDLLDQAPGEAVRLAMLTTHYHQPLDWTADLLRQSRATLDRLYTALRAVADIPADDSAPAPIEVRAALEDDLNTPLAISHLHDLAGSLNKATTSADKARGKARLLASGRLLGLLFHDPEAWFKTATAKGSGPDDAEVEAMIEARAAARKGRDFAEADRIRQALALAGIVLEDGAAGTTWKRGV</sequence>
<gene>
    <name evidence="13" type="primary">cysS</name>
    <name evidence="15" type="ORF">SAMN04244559_02541</name>
</gene>
<evidence type="ECO:0000256" key="12">
    <source>
        <dbReference type="ARBA" id="ARBA00047398"/>
    </source>
</evidence>
<keyword evidence="9 13" id="KW-0067">ATP-binding</keyword>
<evidence type="ECO:0000256" key="4">
    <source>
        <dbReference type="ARBA" id="ARBA00022490"/>
    </source>
</evidence>
<dbReference type="InterPro" id="IPR009080">
    <property type="entry name" value="tRNAsynth_Ia_anticodon-bd"/>
</dbReference>
<feature type="binding site" evidence="13">
    <location>
        <position position="209"/>
    </location>
    <ligand>
        <name>Zn(2+)</name>
        <dbReference type="ChEBI" id="CHEBI:29105"/>
    </ligand>
</feature>
<evidence type="ECO:0000256" key="3">
    <source>
        <dbReference type="ARBA" id="ARBA00011245"/>
    </source>
</evidence>
<keyword evidence="16" id="KW-1185">Reference proteome</keyword>
<feature type="binding site" evidence="13">
    <location>
        <position position="29"/>
    </location>
    <ligand>
        <name>Zn(2+)</name>
        <dbReference type="ChEBI" id="CHEBI:29105"/>
    </ligand>
</feature>
<evidence type="ECO:0000256" key="6">
    <source>
        <dbReference type="ARBA" id="ARBA00022723"/>
    </source>
</evidence>
<comment type="catalytic activity">
    <reaction evidence="12 13">
        <text>tRNA(Cys) + L-cysteine + ATP = L-cysteinyl-tRNA(Cys) + AMP + diphosphate</text>
        <dbReference type="Rhea" id="RHEA:17773"/>
        <dbReference type="Rhea" id="RHEA-COMP:9661"/>
        <dbReference type="Rhea" id="RHEA-COMP:9679"/>
        <dbReference type="ChEBI" id="CHEBI:30616"/>
        <dbReference type="ChEBI" id="CHEBI:33019"/>
        <dbReference type="ChEBI" id="CHEBI:35235"/>
        <dbReference type="ChEBI" id="CHEBI:78442"/>
        <dbReference type="ChEBI" id="CHEBI:78517"/>
        <dbReference type="ChEBI" id="CHEBI:456215"/>
        <dbReference type="EC" id="6.1.1.16"/>
    </reaction>
</comment>
<evidence type="ECO:0000256" key="9">
    <source>
        <dbReference type="ARBA" id="ARBA00022840"/>
    </source>
</evidence>
<dbReference type="AlphaFoldDB" id="A0A1H6IHM5"/>
<dbReference type="SMART" id="SM00840">
    <property type="entry name" value="DALR_2"/>
    <property type="match status" value="1"/>
</dbReference>
<evidence type="ECO:0000256" key="1">
    <source>
        <dbReference type="ARBA" id="ARBA00004496"/>
    </source>
</evidence>
<dbReference type="FunFam" id="3.40.50.620:FF:000068">
    <property type="entry name" value="Cysteine--tRNA ligase"/>
    <property type="match status" value="1"/>
</dbReference>
<dbReference type="SUPFAM" id="SSF47323">
    <property type="entry name" value="Anticodon-binding domain of a subclass of class I aminoacyl-tRNA synthetases"/>
    <property type="match status" value="1"/>
</dbReference>
<keyword evidence="10 13" id="KW-0648">Protein biosynthesis</keyword>
<dbReference type="EC" id="6.1.1.16" evidence="13"/>
<keyword evidence="5 13" id="KW-0436">Ligase</keyword>
<proteinExistence type="inferred from homology"/>
<evidence type="ECO:0000256" key="13">
    <source>
        <dbReference type="HAMAP-Rule" id="MF_00041"/>
    </source>
</evidence>
<dbReference type="Gene3D" id="3.40.50.620">
    <property type="entry name" value="HUPs"/>
    <property type="match status" value="1"/>
</dbReference>
<dbReference type="PANTHER" id="PTHR10890:SF3">
    <property type="entry name" value="CYSTEINE--TRNA LIGASE, CYTOPLASMIC"/>
    <property type="match status" value="1"/>
</dbReference>
<dbReference type="GO" id="GO:0008270">
    <property type="term" value="F:zinc ion binding"/>
    <property type="evidence" value="ECO:0007669"/>
    <property type="project" value="UniProtKB-UniRule"/>
</dbReference>
<feature type="short sequence motif" description="'KMSKS' region" evidence="13">
    <location>
        <begin position="266"/>
        <end position="270"/>
    </location>
</feature>
<dbReference type="GO" id="GO:0005829">
    <property type="term" value="C:cytosol"/>
    <property type="evidence" value="ECO:0007669"/>
    <property type="project" value="TreeGrafter"/>
</dbReference>
<evidence type="ECO:0000313" key="16">
    <source>
        <dbReference type="Proteomes" id="UP000182983"/>
    </source>
</evidence>
<feature type="binding site" evidence="13">
    <location>
        <position position="269"/>
    </location>
    <ligand>
        <name>ATP</name>
        <dbReference type="ChEBI" id="CHEBI:30616"/>
    </ligand>
</feature>
<feature type="domain" description="Cysteinyl-tRNA synthetase class Ia DALR" evidence="14">
    <location>
        <begin position="340"/>
        <end position="399"/>
    </location>
</feature>
<dbReference type="SUPFAM" id="SSF52374">
    <property type="entry name" value="Nucleotidylyl transferase"/>
    <property type="match status" value="1"/>
</dbReference>
<comment type="subunit">
    <text evidence="3 13">Monomer.</text>
</comment>
<feature type="short sequence motif" description="'HIGH' region" evidence="13">
    <location>
        <begin position="31"/>
        <end position="41"/>
    </location>
</feature>
<dbReference type="InterPro" id="IPR024909">
    <property type="entry name" value="Cys-tRNA/MSH_ligase"/>
</dbReference>
<evidence type="ECO:0000313" key="15">
    <source>
        <dbReference type="EMBL" id="SEH48339.1"/>
    </source>
</evidence>
<feature type="binding site" evidence="13">
    <location>
        <position position="234"/>
    </location>
    <ligand>
        <name>Zn(2+)</name>
        <dbReference type="ChEBI" id="CHEBI:29105"/>
    </ligand>
</feature>
<evidence type="ECO:0000256" key="7">
    <source>
        <dbReference type="ARBA" id="ARBA00022741"/>
    </source>
</evidence>
<dbReference type="OrthoDB" id="9815130at2"/>
<dbReference type="HAMAP" id="MF_00041">
    <property type="entry name" value="Cys_tRNA_synth"/>
    <property type="match status" value="1"/>
</dbReference>
<evidence type="ECO:0000256" key="10">
    <source>
        <dbReference type="ARBA" id="ARBA00022917"/>
    </source>
</evidence>
<comment type="subcellular location">
    <subcellularLocation>
        <location evidence="1 13">Cytoplasm</location>
    </subcellularLocation>
</comment>
<evidence type="ECO:0000256" key="11">
    <source>
        <dbReference type="ARBA" id="ARBA00023146"/>
    </source>
</evidence>
<dbReference type="Pfam" id="PF09190">
    <property type="entry name" value="DALR_2"/>
    <property type="match status" value="1"/>
</dbReference>
<dbReference type="NCBIfam" id="TIGR00435">
    <property type="entry name" value="cysS"/>
    <property type="match status" value="1"/>
</dbReference>
<keyword evidence="11 13" id="KW-0030">Aminoacyl-tRNA synthetase</keyword>
<dbReference type="PANTHER" id="PTHR10890">
    <property type="entry name" value="CYSTEINYL-TRNA SYNTHETASE"/>
    <property type="match status" value="1"/>
</dbReference>
<keyword evidence="4 13" id="KW-0963">Cytoplasm</keyword>
<dbReference type="Proteomes" id="UP000182983">
    <property type="component" value="Unassembled WGS sequence"/>
</dbReference>
<dbReference type="InterPro" id="IPR056411">
    <property type="entry name" value="CysS_C"/>
</dbReference>
<protein>
    <recommendedName>
        <fullName evidence="13">Cysteine--tRNA ligase</fullName>
        <ecNumber evidence="13">6.1.1.16</ecNumber>
    </recommendedName>
    <alternativeName>
        <fullName evidence="13">Cysteinyl-tRNA synthetase</fullName>
        <shortName evidence="13">CysRS</shortName>
    </alternativeName>
</protein>
<dbReference type="GO" id="GO:0005524">
    <property type="term" value="F:ATP binding"/>
    <property type="evidence" value="ECO:0007669"/>
    <property type="project" value="UniProtKB-UniRule"/>
</dbReference>
<dbReference type="InterPro" id="IPR032678">
    <property type="entry name" value="tRNA-synt_1_cat_dom"/>
</dbReference>
<dbReference type="InterPro" id="IPR014729">
    <property type="entry name" value="Rossmann-like_a/b/a_fold"/>
</dbReference>
<evidence type="ECO:0000256" key="8">
    <source>
        <dbReference type="ARBA" id="ARBA00022833"/>
    </source>
</evidence>
<evidence type="ECO:0000256" key="5">
    <source>
        <dbReference type="ARBA" id="ARBA00022598"/>
    </source>
</evidence>
<accession>A0A1H6IHM5</accession>
<feature type="binding site" evidence="13">
    <location>
        <position position="238"/>
    </location>
    <ligand>
        <name>Zn(2+)</name>
        <dbReference type="ChEBI" id="CHEBI:29105"/>
    </ligand>
</feature>
<dbReference type="Pfam" id="PF23493">
    <property type="entry name" value="CysS_C"/>
    <property type="match status" value="1"/>
</dbReference>
<dbReference type="InterPro" id="IPR015273">
    <property type="entry name" value="Cys-tRNA-synt_Ia_DALR"/>
</dbReference>
<comment type="cofactor">
    <cofactor evidence="13">
        <name>Zn(2+)</name>
        <dbReference type="ChEBI" id="CHEBI:29105"/>
    </cofactor>
    <text evidence="13">Binds 1 zinc ion per subunit.</text>
</comment>